<proteinExistence type="predicted"/>
<protein>
    <submittedName>
        <fullName evidence="1">Uncharacterized protein</fullName>
    </submittedName>
</protein>
<name>A0A6H1Z7D7_9ZZZZ</name>
<evidence type="ECO:0000313" key="1">
    <source>
        <dbReference type="EMBL" id="QJA43372.1"/>
    </source>
</evidence>
<sequence>MTDEVKITRQRGGNHHPLSVRLFILEHLESVGEDYIASMHRAFKDALDRVALEKGRRRRYHKPRYHSFEVKVNMLAREGLVEFTGREEESDRHQFDNWPVKPLRRYYRLK</sequence>
<dbReference type="AlphaFoldDB" id="A0A6H1Z7D7"/>
<organism evidence="1">
    <name type="scientific">viral metagenome</name>
    <dbReference type="NCBI Taxonomy" id="1070528"/>
    <lineage>
        <taxon>unclassified sequences</taxon>
        <taxon>metagenomes</taxon>
        <taxon>organismal metagenomes</taxon>
    </lineage>
</organism>
<gene>
    <name evidence="1" type="ORF">MM171A00097_0019</name>
</gene>
<reference evidence="1" key="1">
    <citation type="submission" date="2020-03" db="EMBL/GenBank/DDBJ databases">
        <title>The deep terrestrial virosphere.</title>
        <authorList>
            <person name="Holmfeldt K."/>
            <person name="Nilsson E."/>
            <person name="Simone D."/>
            <person name="Lopez-Fernandez M."/>
            <person name="Wu X."/>
            <person name="de Brujin I."/>
            <person name="Lundin D."/>
            <person name="Andersson A."/>
            <person name="Bertilsson S."/>
            <person name="Dopson M."/>
        </authorList>
    </citation>
    <scope>NUCLEOTIDE SEQUENCE</scope>
    <source>
        <strain evidence="1">MM171A00097</strain>
    </source>
</reference>
<accession>A0A6H1Z7D7</accession>
<dbReference type="EMBL" id="MT143710">
    <property type="protein sequence ID" value="QJA43372.1"/>
    <property type="molecule type" value="Genomic_DNA"/>
</dbReference>